<name>A0A643EWB8_9HYPH</name>
<feature type="transmembrane region" description="Helical" evidence="1">
    <location>
        <begin position="50"/>
        <end position="68"/>
    </location>
</feature>
<dbReference type="EMBL" id="VZPE01000010">
    <property type="protein sequence ID" value="KAB0567653.1"/>
    <property type="molecule type" value="Genomic_DNA"/>
</dbReference>
<feature type="transmembrane region" description="Helical" evidence="1">
    <location>
        <begin position="202"/>
        <end position="222"/>
    </location>
</feature>
<dbReference type="Pfam" id="PF13787">
    <property type="entry name" value="HXXEE"/>
    <property type="match status" value="1"/>
</dbReference>
<feature type="transmembrane region" description="Helical" evidence="1">
    <location>
        <begin position="117"/>
        <end position="137"/>
    </location>
</feature>
<protein>
    <submittedName>
        <fullName evidence="2">HXXEE domain-containing protein</fullName>
    </submittedName>
</protein>
<feature type="transmembrane region" description="Helical" evidence="1">
    <location>
        <begin position="171"/>
        <end position="190"/>
    </location>
</feature>
<keyword evidence="1" id="KW-0472">Membrane</keyword>
<evidence type="ECO:0000256" key="1">
    <source>
        <dbReference type="SAM" id="Phobius"/>
    </source>
</evidence>
<sequence length="244" mass="27468">MWRSILCHCLPSQPSPCRLLHGYSATAWRELKPKKINKESPIMQLSSSSLLMNVLYLAGAAASVYLAYNWSRLPVLRRMLFLQFIFILLHTIEELRWPGGFVEMVSDKLHFTLASHQLGDVVLASLILIMFLPPLLLPRLKFLAMVPMVLGVLEFVTHTAAIWMFDRPMPYTPGLVTATLLLMPVGVYSITYAVRQHLLRPVSWLLVPLYMLVSVLVAQMVVVSSSGMDYRQFLNNAKGALLGG</sequence>
<keyword evidence="1" id="KW-1133">Transmembrane helix</keyword>
<evidence type="ECO:0000313" key="2">
    <source>
        <dbReference type="EMBL" id="KAB0567653.1"/>
    </source>
</evidence>
<keyword evidence="1" id="KW-0812">Transmembrane</keyword>
<dbReference type="InterPro" id="IPR025671">
    <property type="entry name" value="HXXEE"/>
</dbReference>
<dbReference type="AlphaFoldDB" id="A0A643EWB8"/>
<organism evidence="2">
    <name type="scientific">Brucella pituitosa</name>
    <dbReference type="NCBI Taxonomy" id="571256"/>
    <lineage>
        <taxon>Bacteria</taxon>
        <taxon>Pseudomonadati</taxon>
        <taxon>Pseudomonadota</taxon>
        <taxon>Alphaproteobacteria</taxon>
        <taxon>Hyphomicrobiales</taxon>
        <taxon>Brucellaceae</taxon>
        <taxon>Brucella/Ochrobactrum group</taxon>
        <taxon>Brucella</taxon>
    </lineage>
</organism>
<comment type="caution">
    <text evidence="2">The sequence shown here is derived from an EMBL/GenBank/DDBJ whole genome shotgun (WGS) entry which is preliminary data.</text>
</comment>
<feature type="transmembrane region" description="Helical" evidence="1">
    <location>
        <begin position="144"/>
        <end position="165"/>
    </location>
</feature>
<gene>
    <name evidence="2" type="ORF">F7Q93_19785</name>
</gene>
<accession>A0A643EWB8</accession>
<reference evidence="2" key="1">
    <citation type="submission" date="2019-09" db="EMBL/GenBank/DDBJ databases">
        <title>Draft genome sequences of 48 bacterial type strains from the CCUG.</title>
        <authorList>
            <person name="Tunovic T."/>
            <person name="Pineiro-Iglesias B."/>
            <person name="Unosson C."/>
            <person name="Inganas E."/>
            <person name="Ohlen M."/>
            <person name="Cardew S."/>
            <person name="Jensie-Markopoulos S."/>
            <person name="Salva-Serra F."/>
            <person name="Jaen-Luchoro D."/>
            <person name="Karlsson R."/>
            <person name="Svensson-Stadler L."/>
            <person name="Chun J."/>
            <person name="Moore E."/>
        </authorList>
    </citation>
    <scope>NUCLEOTIDE SEQUENCE</scope>
    <source>
        <strain evidence="2">CCUG 50899</strain>
    </source>
</reference>
<proteinExistence type="predicted"/>